<dbReference type="EMBL" id="CALNXK010000296">
    <property type="protein sequence ID" value="CAH3181428.1"/>
    <property type="molecule type" value="Genomic_DNA"/>
</dbReference>
<feature type="domain" description="ZMYM2-like/QRICH1 C-terminal" evidence="4">
    <location>
        <begin position="218"/>
        <end position="290"/>
    </location>
</feature>
<dbReference type="Proteomes" id="UP001159405">
    <property type="component" value="Unassembled WGS sequence"/>
</dbReference>
<dbReference type="InterPro" id="IPR052787">
    <property type="entry name" value="MAVS"/>
</dbReference>
<keyword evidence="1" id="KW-1017">Isopeptide bond</keyword>
<feature type="non-terminal residue" evidence="5">
    <location>
        <position position="340"/>
    </location>
</feature>
<dbReference type="SUPFAM" id="SSF56349">
    <property type="entry name" value="DNA breaking-rejoining enzymes"/>
    <property type="match status" value="1"/>
</dbReference>
<gene>
    <name evidence="5" type="ORF">PLOB_00024635</name>
</gene>
<accession>A0ABN8RVD6</accession>
<evidence type="ECO:0000313" key="5">
    <source>
        <dbReference type="EMBL" id="CAH3181428.1"/>
    </source>
</evidence>
<keyword evidence="3" id="KW-0832">Ubl conjugation</keyword>
<dbReference type="InterPro" id="IPR021893">
    <property type="entry name" value="ZMYM2-like_C"/>
</dbReference>
<evidence type="ECO:0000256" key="3">
    <source>
        <dbReference type="ARBA" id="ARBA00022843"/>
    </source>
</evidence>
<name>A0ABN8RVD6_9CNID</name>
<proteinExistence type="predicted"/>
<evidence type="ECO:0000256" key="1">
    <source>
        <dbReference type="ARBA" id="ARBA00022499"/>
    </source>
</evidence>
<evidence type="ECO:0000313" key="6">
    <source>
        <dbReference type="Proteomes" id="UP001159405"/>
    </source>
</evidence>
<comment type="caution">
    <text evidence="5">The sequence shown here is derived from an EMBL/GenBank/DDBJ whole genome shotgun (WGS) entry which is preliminary data.</text>
</comment>
<sequence length="340" mass="38857">MAQSRFATVTSDEISKINEEAIPDNTKKATKFGLAVFTEWFQMQEEFKTLFEEMSPIQLNKCLQKFYLSARKRDGSYYNKKSLIAIRAALDRHLKGPPFSKPFSIVGNSHFNEANKFLSNFLKTLSKSGQIAPTVHKQALTKEIVEKLYEEGELVDIDSLQPHKVQQTAWLFISLFLGKRGRENQHLLKKHMLISREAPNGEKYLEINKERGGLDDKEDESNGKIFERPGSKRCPVKLIEKYLSHLSPKCSSLFQKSRSSCKAFNPATDLVWYCSSPLGHNTLENMLRRMTSKAGIKPHLTNHSIRATTVMVLSASYCDTPTFEQFKRMSNELSEFFDPA</sequence>
<reference evidence="5 6" key="1">
    <citation type="submission" date="2022-05" db="EMBL/GenBank/DDBJ databases">
        <authorList>
            <consortium name="Genoscope - CEA"/>
            <person name="William W."/>
        </authorList>
    </citation>
    <scope>NUCLEOTIDE SEQUENCE [LARGE SCALE GENOMIC DNA]</scope>
</reference>
<organism evidence="5 6">
    <name type="scientific">Porites lobata</name>
    <dbReference type="NCBI Taxonomy" id="104759"/>
    <lineage>
        <taxon>Eukaryota</taxon>
        <taxon>Metazoa</taxon>
        <taxon>Cnidaria</taxon>
        <taxon>Anthozoa</taxon>
        <taxon>Hexacorallia</taxon>
        <taxon>Scleractinia</taxon>
        <taxon>Fungiina</taxon>
        <taxon>Poritidae</taxon>
        <taxon>Porites</taxon>
    </lineage>
</organism>
<dbReference type="PANTHER" id="PTHR21446:SF12">
    <property type="entry name" value="POTASSIUM CHANNEL TETRAMERIZATION DOMAIN CONTAINING 1"/>
    <property type="match status" value="1"/>
</dbReference>
<keyword evidence="2" id="KW-0597">Phosphoprotein</keyword>
<dbReference type="InterPro" id="IPR011010">
    <property type="entry name" value="DNA_brk_join_enz"/>
</dbReference>
<evidence type="ECO:0000259" key="4">
    <source>
        <dbReference type="Pfam" id="PF12012"/>
    </source>
</evidence>
<dbReference type="PANTHER" id="PTHR21446">
    <property type="entry name" value="DUF3504 DOMAIN-CONTAINING PROTEIN"/>
    <property type="match status" value="1"/>
</dbReference>
<protein>
    <recommendedName>
        <fullName evidence="4">ZMYM2-like/QRICH1 C-terminal domain-containing protein</fullName>
    </recommendedName>
</protein>
<keyword evidence="6" id="KW-1185">Reference proteome</keyword>
<dbReference type="Pfam" id="PF12012">
    <property type="entry name" value="DUF3504"/>
    <property type="match status" value="1"/>
</dbReference>
<evidence type="ECO:0000256" key="2">
    <source>
        <dbReference type="ARBA" id="ARBA00022553"/>
    </source>
</evidence>